<accession>A0A1X0Q6J9</accession>
<proteinExistence type="predicted"/>
<evidence type="ECO:0000313" key="2">
    <source>
        <dbReference type="Proteomes" id="UP000192356"/>
    </source>
</evidence>
<keyword evidence="2" id="KW-1185">Reference proteome</keyword>
<comment type="caution">
    <text evidence="1">The sequence shown here is derived from an EMBL/GenBank/DDBJ whole genome shotgun (WGS) entry which is preliminary data.</text>
</comment>
<gene>
    <name evidence="1" type="ORF">HERIO_2532</name>
</gene>
<dbReference type="Proteomes" id="UP000192356">
    <property type="component" value="Unassembled WGS sequence"/>
</dbReference>
<dbReference type="AlphaFoldDB" id="A0A1X0Q6J9"/>
<protein>
    <submittedName>
        <fullName evidence="1">Uncharacterized protein</fullName>
    </submittedName>
</protein>
<name>A0A1X0Q6J9_9MICR</name>
<reference evidence="1 2" key="1">
    <citation type="journal article" date="2017" name="Environ. Microbiol.">
        <title>Decay of the glycolytic pathway and adaptation to intranuclear parasitism within Enterocytozoonidae microsporidia.</title>
        <authorList>
            <person name="Wiredu Boakye D."/>
            <person name="Jaroenlak P."/>
            <person name="Prachumwat A."/>
            <person name="Williams T.A."/>
            <person name="Bateman K.S."/>
            <person name="Itsathitphaisarn O."/>
            <person name="Sritunyalucksana K."/>
            <person name="Paszkiewicz K.H."/>
            <person name="Moore K.A."/>
            <person name="Stentiford G.D."/>
            <person name="Williams B.A."/>
        </authorList>
    </citation>
    <scope>NUCLEOTIDE SEQUENCE [LARGE SCALE GENOMIC DNA]</scope>
    <source>
        <strain evidence="1 2">GB1</strain>
    </source>
</reference>
<dbReference type="EMBL" id="LVKB01000340">
    <property type="protein sequence ID" value="ORD95391.1"/>
    <property type="molecule type" value="Genomic_DNA"/>
</dbReference>
<sequence length="107" mass="12628">MKLIKRQTKPKYGNNVKTMTVNKTNANLKEDDDYIDKEIKKDEDCEDKEIKEDDDCEDKEEEKCKSKPYLTNAEIRLHNVDTNKDIKIKLPIKEITDALNNKNKKKK</sequence>
<dbReference type="VEuPathDB" id="MicrosporidiaDB:HERIO_2532"/>
<evidence type="ECO:0000313" key="1">
    <source>
        <dbReference type="EMBL" id="ORD95391.1"/>
    </source>
</evidence>
<organism evidence="1 2">
    <name type="scientific">Hepatospora eriocheir</name>
    <dbReference type="NCBI Taxonomy" id="1081669"/>
    <lineage>
        <taxon>Eukaryota</taxon>
        <taxon>Fungi</taxon>
        <taxon>Fungi incertae sedis</taxon>
        <taxon>Microsporidia</taxon>
        <taxon>Hepatosporidae</taxon>
        <taxon>Hepatospora</taxon>
    </lineage>
</organism>